<feature type="domain" description="Fungal lipase-type" evidence="1">
    <location>
        <begin position="131"/>
        <end position="256"/>
    </location>
</feature>
<protein>
    <recommendedName>
        <fullName evidence="1">Fungal lipase-type domain-containing protein</fullName>
    </recommendedName>
</protein>
<dbReference type="OrthoDB" id="5522031at2"/>
<evidence type="ECO:0000259" key="1">
    <source>
        <dbReference type="Pfam" id="PF01764"/>
    </source>
</evidence>
<proteinExistence type="predicted"/>
<dbReference type="Gene3D" id="3.40.50.1820">
    <property type="entry name" value="alpha/beta hydrolase"/>
    <property type="match status" value="1"/>
</dbReference>
<sequence length="387" mass="43325">MPDSKYFNEASLLTPPSQRSAYSDRMAYVCAELARLAYFPFEGGATAERLLSQVEKALKEVKVDTKTANAVKQRVTAHLAQDKLDAASSLAVFKETLLLGGFELIDTFGAGDTQGFLCRRDSTIGKGTAFLVYRGTESFNDVIDDLNVFLTREPFKGTDDDESLVHKGFYKQFSDVNELVKGLLEKVEDHQLMITGHSLGGALAVLATRFYAKDSSGACYTYGAPAVGNPAFQWPIKTPIYRIVNEVDPVARVPSAYTGFMVQFLAHWLHKFLGLFGVERSKAADQIIHDLKLYRQNGYESYLLPKNGQIMLRVGGSLDLIDRFKFWFNKFSSKAGLRKVADYHGIDHYVERLKQWAKSRNISEIAKQPITTPDWVATEKKEAVKET</sequence>
<name>A0A2V1GXB8_9GAMM</name>
<reference evidence="2 3" key="1">
    <citation type="submission" date="2018-04" db="EMBL/GenBank/DDBJ databases">
        <title>Thalassorhabdus spongiae gen. nov., sp. nov., isolated from a marine sponge in South-West Iceland.</title>
        <authorList>
            <person name="Knobloch S."/>
            <person name="Daussin A."/>
            <person name="Johannsson R."/>
            <person name="Marteinsson V.T."/>
        </authorList>
    </citation>
    <scope>NUCLEOTIDE SEQUENCE [LARGE SCALE GENOMIC DNA]</scope>
    <source>
        <strain evidence="2 3">Hp12</strain>
    </source>
</reference>
<comment type="caution">
    <text evidence="2">The sequence shown here is derived from an EMBL/GenBank/DDBJ whole genome shotgun (WGS) entry which is preliminary data.</text>
</comment>
<keyword evidence="3" id="KW-1185">Reference proteome</keyword>
<dbReference type="AlphaFoldDB" id="A0A2V1GXB8"/>
<dbReference type="InterPro" id="IPR029058">
    <property type="entry name" value="AB_hydrolase_fold"/>
</dbReference>
<dbReference type="EMBL" id="QDDL01000008">
    <property type="protein sequence ID" value="PVZ66345.1"/>
    <property type="molecule type" value="Genomic_DNA"/>
</dbReference>
<organism evidence="2 3">
    <name type="scientific">Pelagibaculum spongiae</name>
    <dbReference type="NCBI Taxonomy" id="2080658"/>
    <lineage>
        <taxon>Bacteria</taxon>
        <taxon>Pseudomonadati</taxon>
        <taxon>Pseudomonadota</taxon>
        <taxon>Gammaproteobacteria</taxon>
        <taxon>Oceanospirillales</taxon>
        <taxon>Pelagibaculum</taxon>
    </lineage>
</organism>
<gene>
    <name evidence="2" type="ORF">DC094_16745</name>
</gene>
<dbReference type="Pfam" id="PF01764">
    <property type="entry name" value="Lipase_3"/>
    <property type="match status" value="1"/>
</dbReference>
<dbReference type="Proteomes" id="UP000244906">
    <property type="component" value="Unassembled WGS sequence"/>
</dbReference>
<dbReference type="RefSeq" id="WP_116688265.1">
    <property type="nucleotide sequence ID" value="NZ_CAWNYD010000008.1"/>
</dbReference>
<dbReference type="CDD" id="cd00519">
    <property type="entry name" value="Lipase_3"/>
    <property type="match status" value="1"/>
</dbReference>
<dbReference type="InterPro" id="IPR051218">
    <property type="entry name" value="Sec_MonoDiacylglyc_Lipase"/>
</dbReference>
<dbReference type="InterPro" id="IPR002921">
    <property type="entry name" value="Fungal_lipase-type"/>
</dbReference>
<dbReference type="SUPFAM" id="SSF53474">
    <property type="entry name" value="alpha/beta-Hydrolases"/>
    <property type="match status" value="1"/>
</dbReference>
<dbReference type="GO" id="GO:0006629">
    <property type="term" value="P:lipid metabolic process"/>
    <property type="evidence" value="ECO:0007669"/>
    <property type="project" value="InterPro"/>
</dbReference>
<dbReference type="PANTHER" id="PTHR45856:SF25">
    <property type="entry name" value="FUNGAL LIPASE-LIKE DOMAIN-CONTAINING PROTEIN"/>
    <property type="match status" value="1"/>
</dbReference>
<evidence type="ECO:0000313" key="3">
    <source>
        <dbReference type="Proteomes" id="UP000244906"/>
    </source>
</evidence>
<dbReference type="PANTHER" id="PTHR45856">
    <property type="entry name" value="ALPHA/BETA-HYDROLASES SUPERFAMILY PROTEIN"/>
    <property type="match status" value="1"/>
</dbReference>
<evidence type="ECO:0000313" key="2">
    <source>
        <dbReference type="EMBL" id="PVZ66345.1"/>
    </source>
</evidence>
<accession>A0A2V1GXB8</accession>